<organism evidence="2 3">
    <name type="scientific">Linnemannia exigua</name>
    <dbReference type="NCBI Taxonomy" id="604196"/>
    <lineage>
        <taxon>Eukaryota</taxon>
        <taxon>Fungi</taxon>
        <taxon>Fungi incertae sedis</taxon>
        <taxon>Mucoromycota</taxon>
        <taxon>Mortierellomycotina</taxon>
        <taxon>Mortierellomycetes</taxon>
        <taxon>Mortierellales</taxon>
        <taxon>Mortierellaceae</taxon>
        <taxon>Linnemannia</taxon>
    </lineage>
</organism>
<sequence length="266" mass="27078">MIQDLPNAEKCSTYVMQQFEEIAGSGGSILVGSGTAGQTSGGGATGKRKVSALASGTKSKKEQNGGNHDAGDEESGAAGGGGGNHNDNDDEEYASLGSLSKPTITSTNVALSINQKKTKKTKLSGPAVVIPAIRLAGVNDFAPASSKPPALSTPEPLSAKEKADDDDGDDTVSEAGSPQSAKQPLKSNGTLSLSTHSIMEASGVGSTDQDGIDEDVDVVDIDGDDEDRMQLRKPQRILSPVGAFGTDAQNVDGGMTTDEDLPQMGS</sequence>
<gene>
    <name evidence="2" type="ORF">BGZ95_007536</name>
</gene>
<feature type="compositionally biased region" description="Acidic residues" evidence="1">
    <location>
        <begin position="257"/>
        <end position="266"/>
    </location>
</feature>
<dbReference type="EMBL" id="JAAAIL010003703">
    <property type="protein sequence ID" value="KAG0249478.1"/>
    <property type="molecule type" value="Genomic_DNA"/>
</dbReference>
<name>A0AAD4H088_9FUNG</name>
<feature type="compositionally biased region" description="Polar residues" evidence="1">
    <location>
        <begin position="174"/>
        <end position="197"/>
    </location>
</feature>
<protein>
    <submittedName>
        <fullName evidence="2">Uncharacterized protein</fullName>
    </submittedName>
</protein>
<keyword evidence="3" id="KW-1185">Reference proteome</keyword>
<feature type="compositionally biased region" description="Polar residues" evidence="1">
    <location>
        <begin position="97"/>
        <end position="115"/>
    </location>
</feature>
<accession>A0AAD4H088</accession>
<feature type="region of interest" description="Disordered" evidence="1">
    <location>
        <begin position="140"/>
        <end position="214"/>
    </location>
</feature>
<dbReference type="Proteomes" id="UP001194580">
    <property type="component" value="Unassembled WGS sequence"/>
</dbReference>
<evidence type="ECO:0000256" key="1">
    <source>
        <dbReference type="SAM" id="MobiDB-lite"/>
    </source>
</evidence>
<comment type="caution">
    <text evidence="2">The sequence shown here is derived from an EMBL/GenBank/DDBJ whole genome shotgun (WGS) entry which is preliminary data.</text>
</comment>
<feature type="region of interest" description="Disordered" evidence="1">
    <location>
        <begin position="238"/>
        <end position="266"/>
    </location>
</feature>
<evidence type="ECO:0000313" key="3">
    <source>
        <dbReference type="Proteomes" id="UP001194580"/>
    </source>
</evidence>
<proteinExistence type="predicted"/>
<dbReference type="AlphaFoldDB" id="A0AAD4H088"/>
<evidence type="ECO:0000313" key="2">
    <source>
        <dbReference type="EMBL" id="KAG0249478.1"/>
    </source>
</evidence>
<reference evidence="2" key="1">
    <citation type="journal article" date="2020" name="Fungal Divers.">
        <title>Resolving the Mortierellaceae phylogeny through synthesis of multi-gene phylogenetics and phylogenomics.</title>
        <authorList>
            <person name="Vandepol N."/>
            <person name="Liber J."/>
            <person name="Desiro A."/>
            <person name="Na H."/>
            <person name="Kennedy M."/>
            <person name="Barry K."/>
            <person name="Grigoriev I.V."/>
            <person name="Miller A.N."/>
            <person name="O'Donnell K."/>
            <person name="Stajich J.E."/>
            <person name="Bonito G."/>
        </authorList>
    </citation>
    <scope>NUCLEOTIDE SEQUENCE</scope>
    <source>
        <strain evidence="2">NRRL 28262</strain>
    </source>
</reference>
<feature type="region of interest" description="Disordered" evidence="1">
    <location>
        <begin position="26"/>
        <end position="128"/>
    </location>
</feature>